<dbReference type="EMBL" id="JABVXQ010000008">
    <property type="protein sequence ID" value="KAF6094703.1"/>
    <property type="molecule type" value="Genomic_DNA"/>
</dbReference>
<feature type="region of interest" description="Disordered" evidence="1">
    <location>
        <begin position="18"/>
        <end position="166"/>
    </location>
</feature>
<gene>
    <name evidence="2" type="ORF">HJG60_011813</name>
</gene>
<feature type="compositionally biased region" description="Polar residues" evidence="1">
    <location>
        <begin position="100"/>
        <end position="133"/>
    </location>
</feature>
<sequence>MGSAYHWEARRRQMALDQKRWLMAKQQQQQQDQEPKKPQEKECQLARQQEEHPPPAAQQQLSSPPQPKPPPQPQPPPLPPPQPQPSPQPRQQSVQGPLLQCTSKQDPQNSPNLGPQLVSVGTQLDGGQSNWFNIFQGGQKAPQDPGFRKSLQPRPDESQGCLGFTSTNYIQQW</sequence>
<dbReference type="Proteomes" id="UP000664940">
    <property type="component" value="Unassembled WGS sequence"/>
</dbReference>
<feature type="compositionally biased region" description="Pro residues" evidence="1">
    <location>
        <begin position="64"/>
        <end position="88"/>
    </location>
</feature>
<dbReference type="AlphaFoldDB" id="A0A833ZKR4"/>
<proteinExistence type="predicted"/>
<evidence type="ECO:0000313" key="3">
    <source>
        <dbReference type="Proteomes" id="UP000664940"/>
    </source>
</evidence>
<comment type="caution">
    <text evidence="2">The sequence shown here is derived from an EMBL/GenBank/DDBJ whole genome shotgun (WGS) entry which is preliminary data.</text>
</comment>
<reference evidence="2 3" key="1">
    <citation type="journal article" date="2020" name="Nature">
        <title>Six reference-quality genomes reveal evolution of bat adaptations.</title>
        <authorList>
            <person name="Jebb D."/>
            <person name="Huang Z."/>
            <person name="Pippel M."/>
            <person name="Hughes G.M."/>
            <person name="Lavrichenko K."/>
            <person name="Devanna P."/>
            <person name="Winkler S."/>
            <person name="Jermiin L.S."/>
            <person name="Skirmuntt E.C."/>
            <person name="Katzourakis A."/>
            <person name="Burkitt-Gray L."/>
            <person name="Ray D.A."/>
            <person name="Sullivan K.A.M."/>
            <person name="Roscito J.G."/>
            <person name="Kirilenko B.M."/>
            <person name="Davalos L.M."/>
            <person name="Corthals A.P."/>
            <person name="Power M.L."/>
            <person name="Jones G."/>
            <person name="Ransome R.D."/>
            <person name="Dechmann D.K.N."/>
            <person name="Locatelli A.G."/>
            <person name="Puechmaille S.J."/>
            <person name="Fedrigo O."/>
            <person name="Jarvis E.D."/>
            <person name="Hiller M."/>
            <person name="Vernes S.C."/>
            <person name="Myers E.W."/>
            <person name="Teeling E.C."/>
        </authorList>
    </citation>
    <scope>NUCLEOTIDE SEQUENCE [LARGE SCALE GENOMIC DNA]</scope>
    <source>
        <strain evidence="2">Bat1K_MPI-CBG_1</strain>
    </source>
</reference>
<accession>A0A833ZKR4</accession>
<protein>
    <recommendedName>
        <fullName evidence="4">Coiled-coil domain-containing protein 200</fullName>
    </recommendedName>
</protein>
<feature type="compositionally biased region" description="Basic and acidic residues" evidence="1">
    <location>
        <begin position="33"/>
        <end position="53"/>
    </location>
</feature>
<evidence type="ECO:0000256" key="1">
    <source>
        <dbReference type="SAM" id="MobiDB-lite"/>
    </source>
</evidence>
<name>A0A833ZKR4_9CHIR</name>
<evidence type="ECO:0000313" key="2">
    <source>
        <dbReference type="EMBL" id="KAF6094703.1"/>
    </source>
</evidence>
<evidence type="ECO:0008006" key="4">
    <source>
        <dbReference type="Google" id="ProtNLM"/>
    </source>
</evidence>
<organism evidence="2 3">
    <name type="scientific">Phyllostomus discolor</name>
    <name type="common">pale spear-nosed bat</name>
    <dbReference type="NCBI Taxonomy" id="89673"/>
    <lineage>
        <taxon>Eukaryota</taxon>
        <taxon>Metazoa</taxon>
        <taxon>Chordata</taxon>
        <taxon>Craniata</taxon>
        <taxon>Vertebrata</taxon>
        <taxon>Euteleostomi</taxon>
        <taxon>Mammalia</taxon>
        <taxon>Eutheria</taxon>
        <taxon>Laurasiatheria</taxon>
        <taxon>Chiroptera</taxon>
        <taxon>Yangochiroptera</taxon>
        <taxon>Phyllostomidae</taxon>
        <taxon>Phyllostominae</taxon>
        <taxon>Phyllostomus</taxon>
    </lineage>
</organism>